<accession>A0AAD7WK42</accession>
<reference evidence="1" key="1">
    <citation type="journal article" date="2023" name="Science">
        <title>Genome structures resolve the early diversification of teleost fishes.</title>
        <authorList>
            <person name="Parey E."/>
            <person name="Louis A."/>
            <person name="Montfort J."/>
            <person name="Bouchez O."/>
            <person name="Roques C."/>
            <person name="Iampietro C."/>
            <person name="Lluch J."/>
            <person name="Castinel A."/>
            <person name="Donnadieu C."/>
            <person name="Desvignes T."/>
            <person name="Floi Bucao C."/>
            <person name="Jouanno E."/>
            <person name="Wen M."/>
            <person name="Mejri S."/>
            <person name="Dirks R."/>
            <person name="Jansen H."/>
            <person name="Henkel C."/>
            <person name="Chen W.J."/>
            <person name="Zahm M."/>
            <person name="Cabau C."/>
            <person name="Klopp C."/>
            <person name="Thompson A.W."/>
            <person name="Robinson-Rechavi M."/>
            <person name="Braasch I."/>
            <person name="Lecointre G."/>
            <person name="Bobe J."/>
            <person name="Postlethwait J.H."/>
            <person name="Berthelot C."/>
            <person name="Roest Crollius H."/>
            <person name="Guiguen Y."/>
        </authorList>
    </citation>
    <scope>NUCLEOTIDE SEQUENCE</scope>
    <source>
        <strain evidence="1">NC1722</strain>
    </source>
</reference>
<proteinExistence type="predicted"/>
<dbReference type="AlphaFoldDB" id="A0AAD7WK42"/>
<comment type="caution">
    <text evidence="1">The sequence shown here is derived from an EMBL/GenBank/DDBJ whole genome shotgun (WGS) entry which is preliminary data.</text>
</comment>
<organism evidence="1 2">
    <name type="scientific">Aldrovandia affinis</name>
    <dbReference type="NCBI Taxonomy" id="143900"/>
    <lineage>
        <taxon>Eukaryota</taxon>
        <taxon>Metazoa</taxon>
        <taxon>Chordata</taxon>
        <taxon>Craniata</taxon>
        <taxon>Vertebrata</taxon>
        <taxon>Euteleostomi</taxon>
        <taxon>Actinopterygii</taxon>
        <taxon>Neopterygii</taxon>
        <taxon>Teleostei</taxon>
        <taxon>Notacanthiformes</taxon>
        <taxon>Halosauridae</taxon>
        <taxon>Aldrovandia</taxon>
    </lineage>
</organism>
<name>A0AAD7WK42_9TELE</name>
<sequence>MGDQHWALHLDSGKAFFTHNAPVTSANESINKCSVGGPRCPVTFKRAHSPVPATGCQTRRRLSLDNSRVDVFSSALGAGAERAGLAGDPQTALDSERARSAAAFLTAIIKCLRG</sequence>
<dbReference type="Proteomes" id="UP001221898">
    <property type="component" value="Unassembled WGS sequence"/>
</dbReference>
<gene>
    <name evidence="1" type="ORF">AAFF_G00416210</name>
</gene>
<dbReference type="EMBL" id="JAINUG010000086">
    <property type="protein sequence ID" value="KAJ8398954.1"/>
    <property type="molecule type" value="Genomic_DNA"/>
</dbReference>
<keyword evidence="2" id="KW-1185">Reference proteome</keyword>
<evidence type="ECO:0000313" key="2">
    <source>
        <dbReference type="Proteomes" id="UP001221898"/>
    </source>
</evidence>
<protein>
    <submittedName>
        <fullName evidence="1">Uncharacterized protein</fullName>
    </submittedName>
</protein>
<evidence type="ECO:0000313" key="1">
    <source>
        <dbReference type="EMBL" id="KAJ8398954.1"/>
    </source>
</evidence>